<evidence type="ECO:0000313" key="4">
    <source>
        <dbReference type="EMBL" id="RLU19608.1"/>
    </source>
</evidence>
<name>A0A026X1S3_OOCBI</name>
<proteinExistence type="predicted"/>
<dbReference type="InterPro" id="IPR008271">
    <property type="entry name" value="Ser/Thr_kinase_AS"/>
</dbReference>
<dbReference type="Proteomes" id="UP000053097">
    <property type="component" value="Unassembled WGS sequence"/>
</dbReference>
<dbReference type="AlphaFoldDB" id="A0A026X1S3"/>
<protein>
    <submittedName>
        <fullName evidence="3">Lymphokine-activated killer T-cell-originated protein kinase</fullName>
    </submittedName>
</protein>
<dbReference type="SUPFAM" id="SSF56112">
    <property type="entry name" value="Protein kinase-like (PK-like)"/>
    <property type="match status" value="1"/>
</dbReference>
<accession>A0A026X1S3</accession>
<dbReference type="EMBL" id="KK107034">
    <property type="protein sequence ID" value="EZA62023.1"/>
    <property type="molecule type" value="Genomic_DNA"/>
</dbReference>
<dbReference type="InterPro" id="IPR011009">
    <property type="entry name" value="Kinase-like_dom_sf"/>
</dbReference>
<dbReference type="Gene3D" id="3.30.200.20">
    <property type="entry name" value="Phosphorylase Kinase, domain 1"/>
    <property type="match status" value="1"/>
</dbReference>
<dbReference type="InterPro" id="IPR053235">
    <property type="entry name" value="Ser_Thr_kinase"/>
</dbReference>
<keyword evidence="3" id="KW-0418">Kinase</keyword>
<evidence type="ECO:0000313" key="3">
    <source>
        <dbReference type="EMBL" id="EZA62023.1"/>
    </source>
</evidence>
<dbReference type="PROSITE" id="PS50011">
    <property type="entry name" value="PROTEIN_KINASE_DOM"/>
    <property type="match status" value="1"/>
</dbReference>
<reference evidence="3 5" key="1">
    <citation type="journal article" date="2014" name="Curr. Biol.">
        <title>The genome of the clonal raider ant Cerapachys biroi.</title>
        <authorList>
            <person name="Oxley P.R."/>
            <person name="Ji L."/>
            <person name="Fetter-Pruneda I."/>
            <person name="McKenzie S.K."/>
            <person name="Li C."/>
            <person name="Hu H."/>
            <person name="Zhang G."/>
            <person name="Kronauer D.J."/>
        </authorList>
    </citation>
    <scope>NUCLEOTIDE SEQUENCE [LARGE SCALE GENOMIC DNA]</scope>
</reference>
<evidence type="ECO:0000259" key="2">
    <source>
        <dbReference type="PROSITE" id="PS50011"/>
    </source>
</evidence>
<sequence>MAEFRTPTRVKTRSRVTDNPELSTPVKIPASPFLKQIGYGTGIAVYMLERSPKVGFARSPWAIKKWMRGKNNDVNNTYLRLEANILRKLNHPNVVGFRAFTTGSDGKPCLAMEALDTSLGDKIEERRDLLEDEPFPAKDIMRVASEVAKGLKYLHLTAHILHGDIKSWNILVSHEFKEVKICDFGNSLPLTESLELDRSKGNFSYLGTDCWNPPEVMIEDGPVTSAADIWPYGLLLWEMISLSVPHAEELDESESLDESAAESMNELDVSNVDMNESGAFLKKMMPRARSIYGTRPALPAVDLDKEYENILEVYFVCTIANCKLRPSARALVKYFEKCASIEGKKT</sequence>
<feature type="region of interest" description="Disordered" evidence="1">
    <location>
        <begin position="1"/>
        <end position="22"/>
    </location>
</feature>
<keyword evidence="5" id="KW-1185">Reference proteome</keyword>
<dbReference type="PANTHER" id="PTHR24361">
    <property type="entry name" value="MITOGEN-ACTIVATED KINASE KINASE KINASE"/>
    <property type="match status" value="1"/>
</dbReference>
<dbReference type="OrthoDB" id="4062651at2759"/>
<dbReference type="OMA" id="MIMDIAH"/>
<organism evidence="3 5">
    <name type="scientific">Ooceraea biroi</name>
    <name type="common">Clonal raider ant</name>
    <name type="synonym">Cerapachys biroi</name>
    <dbReference type="NCBI Taxonomy" id="2015173"/>
    <lineage>
        <taxon>Eukaryota</taxon>
        <taxon>Metazoa</taxon>
        <taxon>Ecdysozoa</taxon>
        <taxon>Arthropoda</taxon>
        <taxon>Hexapoda</taxon>
        <taxon>Insecta</taxon>
        <taxon>Pterygota</taxon>
        <taxon>Neoptera</taxon>
        <taxon>Endopterygota</taxon>
        <taxon>Hymenoptera</taxon>
        <taxon>Apocrita</taxon>
        <taxon>Aculeata</taxon>
        <taxon>Formicoidea</taxon>
        <taxon>Formicidae</taxon>
        <taxon>Dorylinae</taxon>
        <taxon>Ooceraea</taxon>
    </lineage>
</organism>
<reference evidence="4" key="3">
    <citation type="submission" date="2018-07" db="EMBL/GenBank/DDBJ databases">
        <authorList>
            <person name="Mckenzie S.K."/>
            <person name="Kronauer D.J.C."/>
        </authorList>
    </citation>
    <scope>NUCLEOTIDE SEQUENCE</scope>
    <source>
        <strain evidence="4">Clonal line C1</strain>
    </source>
</reference>
<feature type="domain" description="Protein kinase" evidence="2">
    <location>
        <begin position="31"/>
        <end position="335"/>
    </location>
</feature>
<dbReference type="EMBL" id="QOIP01000008">
    <property type="protein sequence ID" value="RLU19608.1"/>
    <property type="molecule type" value="Genomic_DNA"/>
</dbReference>
<dbReference type="InterPro" id="IPR000719">
    <property type="entry name" value="Prot_kinase_dom"/>
</dbReference>
<dbReference type="Proteomes" id="UP000279307">
    <property type="component" value="Chromosome 8"/>
</dbReference>
<evidence type="ECO:0000313" key="5">
    <source>
        <dbReference type="Proteomes" id="UP000053097"/>
    </source>
</evidence>
<dbReference type="GO" id="GO:0005524">
    <property type="term" value="F:ATP binding"/>
    <property type="evidence" value="ECO:0007669"/>
    <property type="project" value="InterPro"/>
</dbReference>
<dbReference type="GO" id="GO:0004674">
    <property type="term" value="F:protein serine/threonine kinase activity"/>
    <property type="evidence" value="ECO:0007669"/>
    <property type="project" value="TreeGrafter"/>
</dbReference>
<gene>
    <name evidence="4" type="ORF">DMN91_008165</name>
    <name evidence="3" type="ORF">X777_06709</name>
</gene>
<dbReference type="SMART" id="SM00220">
    <property type="entry name" value="S_TKc"/>
    <property type="match status" value="1"/>
</dbReference>
<reference evidence="4" key="2">
    <citation type="journal article" date="2018" name="Genome Res.">
        <title>The genomic architecture and molecular evolution of ant odorant receptors.</title>
        <authorList>
            <person name="McKenzie S.K."/>
            <person name="Kronauer D.J.C."/>
        </authorList>
    </citation>
    <scope>NUCLEOTIDE SEQUENCE [LARGE SCALE GENOMIC DNA]</scope>
    <source>
        <strain evidence="4">Clonal line C1</strain>
    </source>
</reference>
<dbReference type="Gene3D" id="1.10.510.10">
    <property type="entry name" value="Transferase(Phosphotransferase) domain 1"/>
    <property type="match status" value="1"/>
</dbReference>
<dbReference type="STRING" id="2015173.A0A026X1S3"/>
<dbReference type="Pfam" id="PF00069">
    <property type="entry name" value="Pkinase"/>
    <property type="match status" value="1"/>
</dbReference>
<dbReference type="PROSITE" id="PS00108">
    <property type="entry name" value="PROTEIN_KINASE_ST"/>
    <property type="match status" value="1"/>
</dbReference>
<keyword evidence="3" id="KW-0808">Transferase</keyword>
<evidence type="ECO:0000256" key="1">
    <source>
        <dbReference type="SAM" id="MobiDB-lite"/>
    </source>
</evidence>
<dbReference type="GO" id="GO:0005737">
    <property type="term" value="C:cytoplasm"/>
    <property type="evidence" value="ECO:0007669"/>
    <property type="project" value="TreeGrafter"/>
</dbReference>